<gene>
    <name evidence="9" type="ORF">BO88DRAFT_457013</name>
</gene>
<dbReference type="OrthoDB" id="3529975at2759"/>
<keyword evidence="3 7" id="KW-1133">Transmembrane helix</keyword>
<feature type="transmembrane region" description="Helical" evidence="7">
    <location>
        <begin position="83"/>
        <end position="110"/>
    </location>
</feature>
<feature type="domain" description="Rhodopsin" evidence="8">
    <location>
        <begin position="27"/>
        <end position="263"/>
    </location>
</feature>
<comment type="subcellular location">
    <subcellularLocation>
        <location evidence="1">Membrane</location>
        <topology evidence="1">Multi-pass membrane protein</topology>
    </subcellularLocation>
</comment>
<protein>
    <recommendedName>
        <fullName evidence="8">Rhodopsin domain-containing protein</fullName>
    </recommendedName>
</protein>
<evidence type="ECO:0000256" key="2">
    <source>
        <dbReference type="ARBA" id="ARBA00022692"/>
    </source>
</evidence>
<feature type="compositionally biased region" description="Basic and acidic residues" evidence="6">
    <location>
        <begin position="282"/>
        <end position="294"/>
    </location>
</feature>
<dbReference type="RefSeq" id="XP_025559579.1">
    <property type="nucleotide sequence ID" value="XM_025710965.1"/>
</dbReference>
<comment type="similarity">
    <text evidence="5">Belongs to the SAT4 family.</text>
</comment>
<feature type="transmembrane region" description="Helical" evidence="7">
    <location>
        <begin position="122"/>
        <end position="142"/>
    </location>
</feature>
<dbReference type="GeneID" id="37215557"/>
<evidence type="ECO:0000256" key="6">
    <source>
        <dbReference type="SAM" id="MobiDB-lite"/>
    </source>
</evidence>
<keyword evidence="10" id="KW-1185">Reference proteome</keyword>
<dbReference type="InterPro" id="IPR052337">
    <property type="entry name" value="SAT4-like"/>
</dbReference>
<evidence type="ECO:0000259" key="8">
    <source>
        <dbReference type="Pfam" id="PF20684"/>
    </source>
</evidence>
<feature type="transmembrane region" description="Helical" evidence="7">
    <location>
        <begin position="241"/>
        <end position="261"/>
    </location>
</feature>
<evidence type="ECO:0000256" key="7">
    <source>
        <dbReference type="SAM" id="Phobius"/>
    </source>
</evidence>
<accession>A0A319B0Y7</accession>
<dbReference type="PANTHER" id="PTHR33048">
    <property type="entry name" value="PTH11-LIKE INTEGRAL MEMBRANE PROTEIN (AFU_ORTHOLOGUE AFUA_5G11245)"/>
    <property type="match status" value="1"/>
</dbReference>
<reference evidence="9" key="1">
    <citation type="submission" date="2016-12" db="EMBL/GenBank/DDBJ databases">
        <title>The genomes of Aspergillus section Nigri reveals drivers in fungal speciation.</title>
        <authorList>
            <consortium name="DOE Joint Genome Institute"/>
            <person name="Vesth T.C."/>
            <person name="Nybo J."/>
            <person name="Theobald S."/>
            <person name="Brandl J."/>
            <person name="Frisvad J.C."/>
            <person name="Nielsen K.F."/>
            <person name="Lyhne E.K."/>
            <person name="Kogle M.E."/>
            <person name="Kuo A."/>
            <person name="Riley R."/>
            <person name="Clum A."/>
            <person name="Nolan M."/>
            <person name="Lipzen A."/>
            <person name="Salamov A."/>
            <person name="Henrissat B."/>
            <person name="Wiebenga A."/>
            <person name="De Vries R.P."/>
            <person name="Grigoriev I.V."/>
            <person name="Mortensen U.H."/>
            <person name="Andersen M.R."/>
            <person name="Baker S.E."/>
        </authorList>
    </citation>
    <scope>NUCLEOTIDE SEQUENCE [LARGE SCALE GENOMIC DNA]</scope>
    <source>
        <strain evidence="9">CBS 113365</strain>
    </source>
</reference>
<name>A0A319B0Y7_ASPVC</name>
<feature type="transmembrane region" description="Helical" evidence="7">
    <location>
        <begin position="12"/>
        <end position="31"/>
    </location>
</feature>
<keyword evidence="4 7" id="KW-0472">Membrane</keyword>
<keyword evidence="2 7" id="KW-0812">Transmembrane</keyword>
<feature type="compositionally biased region" description="Polar residues" evidence="6">
    <location>
        <begin position="302"/>
        <end position="320"/>
    </location>
</feature>
<dbReference type="EMBL" id="KZ821637">
    <property type="protein sequence ID" value="PYH65785.1"/>
    <property type="molecule type" value="Genomic_DNA"/>
</dbReference>
<sequence length="384" mass="42470">MPLSSCGISFLVWNVCFNCLTTTIVALRLWANYSDRKGVRLPDYMMLVAYVSLISKAVCEWWCVFNGLGKPAADLTTYEVGVIWKFFTAASVTWLFSSVGCKLSMLSLYLTLFGVSRQFRTVIYVTSAIVTIYFLVLLPLFLTNCHPLSYGWNPVPGGGCRDLALEEPIIIGVNILLDGLVAVLPIPVIWKLRMPLQKKITIVVMFSLGLSVVAVLIWRLVLTVHSASDFSISTCQILLPSALEIWLSLIVVSLPPIAPLFQRHVAPRLAYLRLTSKKEASDAQRHRAGADRAEYTIGGSPQKGNVSGQQGVDQSASTTELVDRSQDQVYTGKIEAVRQGTSMEDEWDARELTPGRGYSVGSMIEIRTDVLVQREEARQGLSEV</sequence>
<dbReference type="PANTHER" id="PTHR33048:SF19">
    <property type="entry name" value="MEMBRANE PROTEIN PTH11-LIKE, PUTATIVE (AFU_ORTHOLOGUE AFUA_1G14080)-RELATED"/>
    <property type="match status" value="1"/>
</dbReference>
<evidence type="ECO:0000256" key="4">
    <source>
        <dbReference type="ARBA" id="ARBA00023136"/>
    </source>
</evidence>
<feature type="region of interest" description="Disordered" evidence="6">
    <location>
        <begin position="282"/>
        <end position="324"/>
    </location>
</feature>
<evidence type="ECO:0000256" key="1">
    <source>
        <dbReference type="ARBA" id="ARBA00004141"/>
    </source>
</evidence>
<feature type="transmembrane region" description="Helical" evidence="7">
    <location>
        <begin position="202"/>
        <end position="221"/>
    </location>
</feature>
<organism evidence="9 10">
    <name type="scientific">Aspergillus vadensis (strain CBS 113365 / IMI 142717 / IBT 24658)</name>
    <dbReference type="NCBI Taxonomy" id="1448311"/>
    <lineage>
        <taxon>Eukaryota</taxon>
        <taxon>Fungi</taxon>
        <taxon>Dikarya</taxon>
        <taxon>Ascomycota</taxon>
        <taxon>Pezizomycotina</taxon>
        <taxon>Eurotiomycetes</taxon>
        <taxon>Eurotiomycetidae</taxon>
        <taxon>Eurotiales</taxon>
        <taxon>Aspergillaceae</taxon>
        <taxon>Aspergillus</taxon>
        <taxon>Aspergillus subgen. Circumdati</taxon>
    </lineage>
</organism>
<feature type="transmembrane region" description="Helical" evidence="7">
    <location>
        <begin position="169"/>
        <end position="190"/>
    </location>
</feature>
<evidence type="ECO:0000256" key="5">
    <source>
        <dbReference type="ARBA" id="ARBA00038359"/>
    </source>
</evidence>
<evidence type="ECO:0000256" key="3">
    <source>
        <dbReference type="ARBA" id="ARBA00022989"/>
    </source>
</evidence>
<dbReference type="Pfam" id="PF20684">
    <property type="entry name" value="Fung_rhodopsin"/>
    <property type="match status" value="1"/>
</dbReference>
<dbReference type="Proteomes" id="UP000248405">
    <property type="component" value="Unassembled WGS sequence"/>
</dbReference>
<dbReference type="AlphaFoldDB" id="A0A319B0Y7"/>
<proteinExistence type="inferred from homology"/>
<dbReference type="InterPro" id="IPR049326">
    <property type="entry name" value="Rhodopsin_dom_fungi"/>
</dbReference>
<evidence type="ECO:0000313" key="9">
    <source>
        <dbReference type="EMBL" id="PYH65785.1"/>
    </source>
</evidence>
<dbReference type="GO" id="GO:0016020">
    <property type="term" value="C:membrane"/>
    <property type="evidence" value="ECO:0007669"/>
    <property type="project" value="UniProtKB-SubCell"/>
</dbReference>
<evidence type="ECO:0000313" key="10">
    <source>
        <dbReference type="Proteomes" id="UP000248405"/>
    </source>
</evidence>
<feature type="transmembrane region" description="Helical" evidence="7">
    <location>
        <begin position="43"/>
        <end position="63"/>
    </location>
</feature>